<accession>A0A3M2I4A5</accession>
<dbReference type="EMBL" id="RFLY01000001">
    <property type="protein sequence ID" value="RMH94913.1"/>
    <property type="molecule type" value="Genomic_DNA"/>
</dbReference>
<organism evidence="2 3">
    <name type="scientific">Solilutibacter pythonis</name>
    <dbReference type="NCBI Taxonomy" id="2483112"/>
    <lineage>
        <taxon>Bacteria</taxon>
        <taxon>Pseudomonadati</taxon>
        <taxon>Pseudomonadota</taxon>
        <taxon>Gammaproteobacteria</taxon>
        <taxon>Lysobacterales</taxon>
        <taxon>Lysobacteraceae</taxon>
        <taxon>Solilutibacter</taxon>
    </lineage>
</organism>
<proteinExistence type="predicted"/>
<dbReference type="Gene3D" id="3.10.180.10">
    <property type="entry name" value="2,3-Dihydroxybiphenyl 1,2-Dioxygenase, domain 1"/>
    <property type="match status" value="1"/>
</dbReference>
<name>A0A3M2I4A5_9GAMM</name>
<sequence>MRMLLNIDVPDLEAASRFYGQAFGWRKERRLGDAAIEMSGAPLAVFLLENAAGTCAHNGEARRYSRHWTPLHCDIAVDDLRAVLERALDAGARREGDIRNEPFGRIVQLADPFGHGWCLIEFNATGYDAIITTHG</sequence>
<reference evidence="2 3" key="1">
    <citation type="submission" date="2018-10" db="EMBL/GenBank/DDBJ databases">
        <title>Proposal of Lysobacter pythonis sp. nov. isolated from royal pythons (Python regius).</title>
        <authorList>
            <person name="Hans-Juergen B."/>
            <person name="Huptas C."/>
            <person name="Sandra B."/>
            <person name="Igor L."/>
            <person name="Joachim S."/>
            <person name="Siegfried S."/>
            <person name="Mareike W."/>
            <person name="Peter K."/>
        </authorList>
    </citation>
    <scope>NUCLEOTIDE SEQUENCE [LARGE SCALE GENOMIC DNA]</scope>
    <source>
        <strain evidence="2 3">4284/11</strain>
    </source>
</reference>
<dbReference type="InterPro" id="IPR029068">
    <property type="entry name" value="Glyas_Bleomycin-R_OHBP_Dase"/>
</dbReference>
<feature type="domain" description="VOC" evidence="1">
    <location>
        <begin position="1"/>
        <end position="122"/>
    </location>
</feature>
<evidence type="ECO:0000259" key="1">
    <source>
        <dbReference type="PROSITE" id="PS51819"/>
    </source>
</evidence>
<dbReference type="SUPFAM" id="SSF54593">
    <property type="entry name" value="Glyoxalase/Bleomycin resistance protein/Dihydroxybiphenyl dioxygenase"/>
    <property type="match status" value="1"/>
</dbReference>
<dbReference type="OrthoDB" id="5522469at2"/>
<evidence type="ECO:0000313" key="2">
    <source>
        <dbReference type="EMBL" id="RMH94913.1"/>
    </source>
</evidence>
<gene>
    <name evidence="2" type="ORF">EBB59_01080</name>
</gene>
<dbReference type="InterPro" id="IPR037523">
    <property type="entry name" value="VOC_core"/>
</dbReference>
<dbReference type="InterPro" id="IPR041581">
    <property type="entry name" value="Glyoxalase_6"/>
</dbReference>
<dbReference type="PROSITE" id="PS51819">
    <property type="entry name" value="VOC"/>
    <property type="match status" value="1"/>
</dbReference>
<protein>
    <submittedName>
        <fullName evidence="2">VOC family protein</fullName>
    </submittedName>
</protein>
<dbReference type="AlphaFoldDB" id="A0A3M2I4A5"/>
<dbReference type="Proteomes" id="UP000275012">
    <property type="component" value="Unassembled WGS sequence"/>
</dbReference>
<keyword evidence="3" id="KW-1185">Reference proteome</keyword>
<comment type="caution">
    <text evidence="2">The sequence shown here is derived from an EMBL/GenBank/DDBJ whole genome shotgun (WGS) entry which is preliminary data.</text>
</comment>
<evidence type="ECO:0000313" key="3">
    <source>
        <dbReference type="Proteomes" id="UP000275012"/>
    </source>
</evidence>
<dbReference type="Pfam" id="PF18029">
    <property type="entry name" value="Glyoxalase_6"/>
    <property type="match status" value="1"/>
</dbReference>